<keyword evidence="3" id="KW-0862">Zinc</keyword>
<evidence type="ECO:0000259" key="5">
    <source>
        <dbReference type="Pfam" id="PF02663"/>
    </source>
</evidence>
<keyword evidence="2" id="KW-0863">Zinc-finger</keyword>
<accession>A0ABU4JRI1</accession>
<keyword evidence="7" id="KW-1185">Reference proteome</keyword>
<dbReference type="Pfam" id="PF02663">
    <property type="entry name" value="FmdE"/>
    <property type="match status" value="1"/>
</dbReference>
<dbReference type="InterPro" id="IPR053194">
    <property type="entry name" value="tRNA_methyltr_O"/>
</dbReference>
<evidence type="ECO:0000256" key="3">
    <source>
        <dbReference type="ARBA" id="ARBA00022833"/>
    </source>
</evidence>
<dbReference type="RefSeq" id="WP_318797046.1">
    <property type="nucleotide sequence ID" value="NZ_JARUJP010000004.1"/>
</dbReference>
<dbReference type="InterPro" id="IPR000962">
    <property type="entry name" value="Znf_DskA_TraR"/>
</dbReference>
<evidence type="ECO:0000256" key="1">
    <source>
        <dbReference type="ARBA" id="ARBA00022723"/>
    </source>
</evidence>
<name>A0ABU4JRI1_9CLOT</name>
<evidence type="ECO:0000259" key="4">
    <source>
        <dbReference type="Pfam" id="PF01258"/>
    </source>
</evidence>
<sequence length="174" mass="19682">MNKELWTKCVQFHGHECPGLAIGYKVSEAAKEKLGLSFSKDEEIVCIAENDACCVDAVQVLTGCSVGKGNLLFKDSGKMAFTFFSRTDKEGVRIVVKSRKKSENRQREMEYILNASYDELFEFKKPSFQLPERARIFTSVVCEECGEASAEHKIRFMNGKKVCGDCFKDYSRSL</sequence>
<dbReference type="Pfam" id="PF01258">
    <property type="entry name" value="zf-dskA_traR"/>
    <property type="match status" value="1"/>
</dbReference>
<keyword evidence="1" id="KW-0479">Metal-binding</keyword>
<dbReference type="PANTHER" id="PTHR39418:SF1">
    <property type="entry name" value="DEHYDROGENASE"/>
    <property type="match status" value="1"/>
</dbReference>
<evidence type="ECO:0000313" key="6">
    <source>
        <dbReference type="EMBL" id="MDW8800558.1"/>
    </source>
</evidence>
<dbReference type="Gene3D" id="3.30.1330.130">
    <property type="match status" value="1"/>
</dbReference>
<reference evidence="6 7" key="1">
    <citation type="submission" date="2023-04" db="EMBL/GenBank/DDBJ databases">
        <title>Clostridium tannerae sp. nov., isolated from the fecal material of an alpaca.</title>
        <authorList>
            <person name="Miller S."/>
            <person name="Hendry M."/>
            <person name="King J."/>
            <person name="Sankaranarayanan K."/>
            <person name="Lawson P.A."/>
        </authorList>
    </citation>
    <scope>NUCLEOTIDE SEQUENCE [LARGE SCALE GENOMIC DNA]</scope>
    <source>
        <strain evidence="6 7">A1-XYC3</strain>
    </source>
</reference>
<protein>
    <submittedName>
        <fullName evidence="6">FmdE family protein</fullName>
    </submittedName>
</protein>
<dbReference type="EMBL" id="JARUJP010000004">
    <property type="protein sequence ID" value="MDW8800558.1"/>
    <property type="molecule type" value="Genomic_DNA"/>
</dbReference>
<gene>
    <name evidence="6" type="ORF">P8V03_05245</name>
</gene>
<comment type="caution">
    <text evidence="6">The sequence shown here is derived from an EMBL/GenBank/DDBJ whole genome shotgun (WGS) entry which is preliminary data.</text>
</comment>
<evidence type="ECO:0000313" key="7">
    <source>
        <dbReference type="Proteomes" id="UP001281656"/>
    </source>
</evidence>
<proteinExistence type="predicted"/>
<dbReference type="InterPro" id="IPR026328">
    <property type="entry name" value="FmdE"/>
</dbReference>
<feature type="domain" description="Formylmethanofuran dehydrogenase subunit E" evidence="5">
    <location>
        <begin position="12"/>
        <end position="110"/>
    </location>
</feature>
<dbReference type="SUPFAM" id="SSF143555">
    <property type="entry name" value="FwdE-like"/>
    <property type="match status" value="1"/>
</dbReference>
<organism evidence="6 7">
    <name type="scientific">Clostridium tanneri</name>
    <dbReference type="NCBI Taxonomy" id="3037988"/>
    <lineage>
        <taxon>Bacteria</taxon>
        <taxon>Bacillati</taxon>
        <taxon>Bacillota</taxon>
        <taxon>Clostridia</taxon>
        <taxon>Eubacteriales</taxon>
        <taxon>Clostridiaceae</taxon>
        <taxon>Clostridium</taxon>
    </lineage>
</organism>
<evidence type="ECO:0000256" key="2">
    <source>
        <dbReference type="ARBA" id="ARBA00022771"/>
    </source>
</evidence>
<dbReference type="Proteomes" id="UP001281656">
    <property type="component" value="Unassembled WGS sequence"/>
</dbReference>
<dbReference type="PANTHER" id="PTHR39418">
    <property type="entry name" value="DEHYDROGENASE-RELATED"/>
    <property type="match status" value="1"/>
</dbReference>
<feature type="domain" description="Zinc finger DksA/TraR C4-type" evidence="4">
    <location>
        <begin position="136"/>
        <end position="172"/>
    </location>
</feature>
<dbReference type="InterPro" id="IPR003814">
    <property type="entry name" value="FmdEsu_dom"/>
</dbReference>
<dbReference type="PIRSF" id="PIRSF006578">
    <property type="entry name" value="FwdE"/>
    <property type="match status" value="1"/>
</dbReference>